<dbReference type="GO" id="GO:0030170">
    <property type="term" value="F:pyridoxal phosphate binding"/>
    <property type="evidence" value="ECO:0007669"/>
    <property type="project" value="InterPro"/>
</dbReference>
<comment type="caution">
    <text evidence="12">The sequence shown here is derived from an EMBL/GenBank/DDBJ whole genome shotgun (WGS) entry which is preliminary data.</text>
</comment>
<dbReference type="InterPro" id="IPR000811">
    <property type="entry name" value="Glyco_trans_35"/>
</dbReference>
<dbReference type="Gene3D" id="3.40.50.2000">
    <property type="entry name" value="Glycogen Phosphorylase B"/>
    <property type="match status" value="2"/>
</dbReference>
<dbReference type="GO" id="GO:0005737">
    <property type="term" value="C:cytoplasm"/>
    <property type="evidence" value="ECO:0007669"/>
    <property type="project" value="TreeGrafter"/>
</dbReference>
<accession>A0A842HCY2</accession>
<gene>
    <name evidence="12" type="ORF">H5P28_03940</name>
</gene>
<protein>
    <recommendedName>
        <fullName evidence="11">Alpha-1,4 glucan phosphorylase</fullName>
        <ecNumber evidence="11">2.4.1.1</ecNumber>
    </recommendedName>
</protein>
<dbReference type="EMBL" id="JACHVB010000013">
    <property type="protein sequence ID" value="MBC2593404.1"/>
    <property type="molecule type" value="Genomic_DNA"/>
</dbReference>
<dbReference type="PANTHER" id="PTHR11468:SF25">
    <property type="entry name" value="MALTODEXTRIN PHOSPHORYLASE"/>
    <property type="match status" value="1"/>
</dbReference>
<evidence type="ECO:0000256" key="6">
    <source>
        <dbReference type="ARBA" id="ARBA00022679"/>
    </source>
</evidence>
<evidence type="ECO:0000256" key="1">
    <source>
        <dbReference type="ARBA" id="ARBA00001275"/>
    </source>
</evidence>
<name>A0A842HCY2_9BACT</name>
<proteinExistence type="inferred from homology"/>
<dbReference type="PIRSF" id="PIRSF000460">
    <property type="entry name" value="Pprylas_GlgP"/>
    <property type="match status" value="1"/>
</dbReference>
<organism evidence="12 13">
    <name type="scientific">Ruficoccus amylovorans</name>
    <dbReference type="NCBI Taxonomy" id="1804625"/>
    <lineage>
        <taxon>Bacteria</taxon>
        <taxon>Pseudomonadati</taxon>
        <taxon>Verrucomicrobiota</taxon>
        <taxon>Opitutia</taxon>
        <taxon>Puniceicoccales</taxon>
        <taxon>Cerasicoccaceae</taxon>
        <taxon>Ruficoccus</taxon>
    </lineage>
</organism>
<dbReference type="Pfam" id="PF00343">
    <property type="entry name" value="Phosphorylase"/>
    <property type="match status" value="1"/>
</dbReference>
<evidence type="ECO:0000256" key="3">
    <source>
        <dbReference type="ARBA" id="ARBA00006047"/>
    </source>
</evidence>
<dbReference type="Proteomes" id="UP000546464">
    <property type="component" value="Unassembled WGS sequence"/>
</dbReference>
<dbReference type="NCBIfam" id="TIGR02093">
    <property type="entry name" value="P_ylase"/>
    <property type="match status" value="1"/>
</dbReference>
<evidence type="ECO:0000256" key="2">
    <source>
        <dbReference type="ARBA" id="ARBA00001933"/>
    </source>
</evidence>
<comment type="function">
    <text evidence="9">Phosphorylase is an important allosteric enzyme in carbohydrate metabolism. Enzymes from different sources differ in their regulatory mechanisms and in their natural substrates. However, all known phosphorylases share catalytic and structural properties.</text>
</comment>
<dbReference type="CDD" id="cd04300">
    <property type="entry name" value="GT35_Glycogen_Phosphorylase"/>
    <property type="match status" value="1"/>
</dbReference>
<evidence type="ECO:0000256" key="10">
    <source>
        <dbReference type="PIRSR" id="PIRSR000460-1"/>
    </source>
</evidence>
<dbReference type="InterPro" id="IPR035090">
    <property type="entry name" value="Pyridoxal_P_attach_site"/>
</dbReference>
<evidence type="ECO:0000256" key="5">
    <source>
        <dbReference type="ARBA" id="ARBA00022676"/>
    </source>
</evidence>
<feature type="modified residue" description="N6-(pyridoxal phosphate)lysine" evidence="10">
    <location>
        <position position="688"/>
    </location>
</feature>
<evidence type="ECO:0000256" key="8">
    <source>
        <dbReference type="ARBA" id="ARBA00023277"/>
    </source>
</evidence>
<comment type="cofactor">
    <cofactor evidence="2 11">
        <name>pyridoxal 5'-phosphate</name>
        <dbReference type="ChEBI" id="CHEBI:597326"/>
    </cofactor>
</comment>
<dbReference type="InterPro" id="IPR011833">
    <property type="entry name" value="Glycg_phsphrylas"/>
</dbReference>
<dbReference type="PANTHER" id="PTHR11468">
    <property type="entry name" value="GLYCOGEN PHOSPHORYLASE"/>
    <property type="match status" value="1"/>
</dbReference>
<reference evidence="12 13" key="1">
    <citation type="submission" date="2020-07" db="EMBL/GenBank/DDBJ databases">
        <authorList>
            <person name="Feng X."/>
        </authorList>
    </citation>
    <scope>NUCLEOTIDE SEQUENCE [LARGE SCALE GENOMIC DNA]</scope>
    <source>
        <strain evidence="12 13">JCM31066</strain>
    </source>
</reference>
<keyword evidence="13" id="KW-1185">Reference proteome</keyword>
<keyword evidence="6 11" id="KW-0808">Transferase</keyword>
<dbReference type="EC" id="2.4.1.1" evidence="11"/>
<dbReference type="AlphaFoldDB" id="A0A842HCY2"/>
<evidence type="ECO:0000256" key="7">
    <source>
        <dbReference type="ARBA" id="ARBA00022898"/>
    </source>
</evidence>
<evidence type="ECO:0000313" key="12">
    <source>
        <dbReference type="EMBL" id="MBC2593404.1"/>
    </source>
</evidence>
<dbReference type="FunFam" id="3.40.50.2000:FF:000005">
    <property type="entry name" value="Alpha-1,4 glucan phosphorylase"/>
    <property type="match status" value="1"/>
</dbReference>
<comment type="similarity">
    <text evidence="3 11">Belongs to the glycogen phosphorylase family.</text>
</comment>
<keyword evidence="8 11" id="KW-0119">Carbohydrate metabolism</keyword>
<keyword evidence="5 11" id="KW-0328">Glycosyltransferase</keyword>
<dbReference type="GO" id="GO:0005980">
    <property type="term" value="P:glycogen catabolic process"/>
    <property type="evidence" value="ECO:0007669"/>
    <property type="project" value="TreeGrafter"/>
</dbReference>
<comment type="function">
    <text evidence="11">Allosteric enzyme that catalyzes the rate-limiting step in glycogen catabolism, the phosphorolytic cleavage of glycogen to produce glucose-1-phosphate, and plays a central role in maintaining cellular and organismal glucose homeostasis.</text>
</comment>
<dbReference type="SUPFAM" id="SSF53756">
    <property type="entry name" value="UDP-Glycosyltransferase/glycogen phosphorylase"/>
    <property type="match status" value="1"/>
</dbReference>
<keyword evidence="4" id="KW-0321">Glycogen metabolism</keyword>
<evidence type="ECO:0000256" key="4">
    <source>
        <dbReference type="ARBA" id="ARBA00022600"/>
    </source>
</evidence>
<evidence type="ECO:0000256" key="11">
    <source>
        <dbReference type="RuleBase" id="RU000587"/>
    </source>
</evidence>
<sequence length="843" mass="95949">MPSSSKAIKKTAKKAATAPARKKAFNFNIDADVEGLKTSIQNHLTYSMARDTSTATTRDWWLALCYSVQDRILHRYIKTQAVHNEKDTRRAYYLSLEYLMGRLLSNNLVNAGLFDAAKQALTELGLDMEDILEEEPDMGLGNGGLGRLAACFLDSLATLDLPAIGYGIHYEFGLFRQEFIDGHQVERPDNWLQFGNPWQVNRPEYQVSVPLYGHVEYHFDSKGDSYPAWVGTKELIGLPWDIPIVGYGARTVNFLRLWESRASQEFDFSVFNEGGYVEAVREKAIGETISKVLYPNDKTESGKELRLVQQYFFCACSLHDIIRRFRKQNHDNWDAFPEKVTVQLNDTHPAVSVAELMRILVDVEKLEWERAWGICRKVFAYTNHTLLPEALEKWSVPLFQKVLPRHLQIIFEINRRFLEEEVEAQWPSDDVKKSILSIIEEGNPKQIRMAYLATVGSHSVNGVAALHTELLKRDLFHDFNELWPKKFNNKTNGITPRRFLKVCNPGLAALIDREVGPEWPFDLDRLRGLEKLSGDAAFQQEYMGIKRANKERLAEIIDMDCGVTVNPDAMFDVQIKRLHEYKRQHLNLLHILTLYRQILHFPEKTVAPRVVIFGAKAAPGYELAKDIIFTINKVAEVINNDARVGDKLKVVFLPNYRVSLAERIIPAADLSEQISTAGKEASGTGNMKLALNGALTIGTLDGANVEIKEEVGDDNIFIFGMTVEQVLELRASGYNPWNFYRGDEELRHVLDWLGSDTFTPGQPYALDPVRRSLLDGGDPFLCCADFRAYIDCQQRVGEAYLDKPRWAKMAILNTARMGKFSSDRTIREYADDIWTLKPLPVGE</sequence>
<keyword evidence="7 10" id="KW-0663">Pyridoxal phosphate</keyword>
<evidence type="ECO:0000313" key="13">
    <source>
        <dbReference type="Proteomes" id="UP000546464"/>
    </source>
</evidence>
<dbReference type="RefSeq" id="WP_185674409.1">
    <property type="nucleotide sequence ID" value="NZ_JACHVB010000013.1"/>
</dbReference>
<dbReference type="PROSITE" id="PS00102">
    <property type="entry name" value="PHOSPHORYLASE"/>
    <property type="match status" value="1"/>
</dbReference>
<dbReference type="FunFam" id="3.40.50.2000:FF:000002">
    <property type="entry name" value="Alpha-1,4 glucan phosphorylase"/>
    <property type="match status" value="1"/>
</dbReference>
<dbReference type="GO" id="GO:0008184">
    <property type="term" value="F:glycogen phosphorylase activity"/>
    <property type="evidence" value="ECO:0007669"/>
    <property type="project" value="InterPro"/>
</dbReference>
<evidence type="ECO:0000256" key="9">
    <source>
        <dbReference type="ARBA" id="ARBA00025174"/>
    </source>
</evidence>
<comment type="catalytic activity">
    <reaction evidence="1 11">
        <text>[(1-&gt;4)-alpha-D-glucosyl](n) + phosphate = [(1-&gt;4)-alpha-D-glucosyl](n-1) + alpha-D-glucose 1-phosphate</text>
        <dbReference type="Rhea" id="RHEA:41732"/>
        <dbReference type="Rhea" id="RHEA-COMP:9584"/>
        <dbReference type="Rhea" id="RHEA-COMP:9586"/>
        <dbReference type="ChEBI" id="CHEBI:15444"/>
        <dbReference type="ChEBI" id="CHEBI:43474"/>
        <dbReference type="ChEBI" id="CHEBI:58601"/>
        <dbReference type="EC" id="2.4.1.1"/>
    </reaction>
</comment>